<comment type="caution">
    <text evidence="2">The sequence shown here is derived from an EMBL/GenBank/DDBJ whole genome shotgun (WGS) entry which is preliminary data.</text>
</comment>
<sequence>MSEDYDLEEDEEVVNEIIVKTEELDKKLSQAQEDIRDLKTNLNENKEHFEKKRDLIQVGKEVKEESGGSITFTSSTNRDRQLLGSLESVEPLIGRGGESFSSAKTVSASGLTIGTPSVDILYNDLMDSSISEEYKDRVREIGGTDTFSDKAEYILEKMEDIISKEKSEELRKIIKRFKSEPDPSQYYHLLLNLRSVVFNQTLDSIPQTDYASTSWYQNTKSGTLLRGQRAGQAKYLVIGDKEESDIEDEILREINKLAENMQSHWNFISNGGKSGEIKPREAKNKFYEVISDFCALLKIREDMK</sequence>
<keyword evidence="1" id="KW-0175">Coiled coil</keyword>
<dbReference type="EMBL" id="LHXL01000005">
    <property type="protein sequence ID" value="KXA90461.1"/>
    <property type="molecule type" value="Genomic_DNA"/>
</dbReference>
<evidence type="ECO:0000313" key="3">
    <source>
        <dbReference type="Proteomes" id="UP000070589"/>
    </source>
</evidence>
<accession>A0A133U8D8</accession>
<dbReference type="Proteomes" id="UP000070589">
    <property type="component" value="Unassembled WGS sequence"/>
</dbReference>
<keyword evidence="3" id="KW-1185">Reference proteome</keyword>
<evidence type="ECO:0000256" key="1">
    <source>
        <dbReference type="SAM" id="Coils"/>
    </source>
</evidence>
<evidence type="ECO:0000313" key="2">
    <source>
        <dbReference type="EMBL" id="KXA90461.1"/>
    </source>
</evidence>
<organism evidence="2 3">
    <name type="scientific">candidate division MSBL1 archaeon SCGC-AAA259D14</name>
    <dbReference type="NCBI Taxonomy" id="1698261"/>
    <lineage>
        <taxon>Archaea</taxon>
        <taxon>Methanobacteriati</taxon>
        <taxon>Methanobacteriota</taxon>
        <taxon>candidate division MSBL1</taxon>
    </lineage>
</organism>
<reference evidence="2 3" key="1">
    <citation type="journal article" date="2016" name="Sci. Rep.">
        <title>Metabolic traits of an uncultured archaeal lineage -MSBL1- from brine pools of the Red Sea.</title>
        <authorList>
            <person name="Mwirichia R."/>
            <person name="Alam I."/>
            <person name="Rashid M."/>
            <person name="Vinu M."/>
            <person name="Ba-Alawi W."/>
            <person name="Anthony Kamau A."/>
            <person name="Kamanda Ngugi D."/>
            <person name="Goker M."/>
            <person name="Klenk H.P."/>
            <person name="Bajic V."/>
            <person name="Stingl U."/>
        </authorList>
    </citation>
    <scope>NUCLEOTIDE SEQUENCE [LARGE SCALE GENOMIC DNA]</scope>
    <source>
        <strain evidence="2">SCGC-AAA259D14</strain>
    </source>
</reference>
<feature type="coiled-coil region" evidence="1">
    <location>
        <begin position="14"/>
        <end position="52"/>
    </location>
</feature>
<name>A0A133U8D8_9EURY</name>
<proteinExistence type="predicted"/>
<dbReference type="AlphaFoldDB" id="A0A133U8D8"/>
<gene>
    <name evidence="2" type="ORF">AKJ62_00780</name>
</gene>
<protein>
    <submittedName>
        <fullName evidence="2">Uncharacterized protein</fullName>
    </submittedName>
</protein>